<dbReference type="EMBL" id="JABELD010000080">
    <property type="protein sequence ID" value="MBU2739284.1"/>
    <property type="molecule type" value="Genomic_DNA"/>
</dbReference>
<gene>
    <name evidence="7" type="ORF">HJG40_10925</name>
</gene>
<comment type="pathway">
    <text evidence="2">Cofactor biosynthesis; riboflavin biosynthesis; 2-hydroxy-3-oxobutyl phosphate from D-ribulose 5-phosphate: step 1/1.</text>
</comment>
<dbReference type="PANTHER" id="PTHR21327:SF18">
    <property type="entry name" value="3,4-DIHYDROXY-2-BUTANONE 4-PHOSPHATE SYNTHASE"/>
    <property type="match status" value="1"/>
</dbReference>
<evidence type="ECO:0000256" key="2">
    <source>
        <dbReference type="ARBA" id="ARBA00004904"/>
    </source>
</evidence>
<dbReference type="EC" id="4.1.99.12" evidence="3"/>
<keyword evidence="6" id="KW-0479">Metal-binding</keyword>
<reference evidence="7 8" key="1">
    <citation type="journal article" date="2021" name="ISME J.">
        <title>Genomic evolution of the class Acidithiobacillia: deep-branching Proteobacteria living in extreme acidic conditions.</title>
        <authorList>
            <person name="Moya-Beltran A."/>
            <person name="Beard S."/>
            <person name="Rojas-Villalobos C."/>
            <person name="Issotta F."/>
            <person name="Gallardo Y."/>
            <person name="Ulloa R."/>
            <person name="Giaveno A."/>
            <person name="Degli Esposti M."/>
            <person name="Johnson D.B."/>
            <person name="Quatrini R."/>
        </authorList>
    </citation>
    <scope>NUCLEOTIDE SEQUENCE [LARGE SCALE GENOMIC DNA]</scope>
    <source>
        <strain evidence="7 8">ATCC 19703</strain>
    </source>
</reference>
<dbReference type="SUPFAM" id="SSF55821">
    <property type="entry name" value="YrdC/RibB"/>
    <property type="match status" value="1"/>
</dbReference>
<keyword evidence="8" id="KW-1185">Reference proteome</keyword>
<accession>A0ABS5ZRH5</accession>
<dbReference type="RefSeq" id="WP_215864230.1">
    <property type="nucleotide sequence ID" value="NZ_JABELD010000080.1"/>
</dbReference>
<protein>
    <recommendedName>
        <fullName evidence="4">3,4-dihydroxy-2-butanone 4-phosphate synthase</fullName>
        <ecNumber evidence="3">4.1.99.12</ecNumber>
    </recommendedName>
</protein>
<evidence type="ECO:0000313" key="7">
    <source>
        <dbReference type="EMBL" id="MBU2739284.1"/>
    </source>
</evidence>
<proteinExistence type="predicted"/>
<evidence type="ECO:0000256" key="4">
    <source>
        <dbReference type="ARBA" id="ARBA00018836"/>
    </source>
</evidence>
<evidence type="ECO:0000256" key="3">
    <source>
        <dbReference type="ARBA" id="ARBA00012153"/>
    </source>
</evidence>
<organism evidence="7 8">
    <name type="scientific">Acidithiobacillus concretivorus</name>
    <dbReference type="NCBI Taxonomy" id="3063952"/>
    <lineage>
        <taxon>Bacteria</taxon>
        <taxon>Pseudomonadati</taxon>
        <taxon>Pseudomonadota</taxon>
        <taxon>Acidithiobacillia</taxon>
        <taxon>Acidithiobacillales</taxon>
        <taxon>Acidithiobacillaceae</taxon>
        <taxon>Acidithiobacillus</taxon>
    </lineage>
</organism>
<dbReference type="Pfam" id="PF00926">
    <property type="entry name" value="DHBP_synthase"/>
    <property type="match status" value="1"/>
</dbReference>
<comment type="caution">
    <text evidence="7">The sequence shown here is derived from an EMBL/GenBank/DDBJ whole genome shotgun (WGS) entry which is preliminary data.</text>
</comment>
<dbReference type="InterPro" id="IPR017945">
    <property type="entry name" value="DHBP_synth_RibB-like_a/b_dom"/>
</dbReference>
<dbReference type="Gene3D" id="3.90.870.10">
    <property type="entry name" value="DHBP synthase"/>
    <property type="match status" value="1"/>
</dbReference>
<dbReference type="PANTHER" id="PTHR21327">
    <property type="entry name" value="GTP CYCLOHYDROLASE II-RELATED"/>
    <property type="match status" value="1"/>
</dbReference>
<evidence type="ECO:0000256" key="6">
    <source>
        <dbReference type="ARBA" id="ARBA00022723"/>
    </source>
</evidence>
<dbReference type="Proteomes" id="UP001197028">
    <property type="component" value="Unassembled WGS sequence"/>
</dbReference>
<evidence type="ECO:0000256" key="1">
    <source>
        <dbReference type="ARBA" id="ARBA00002284"/>
    </source>
</evidence>
<sequence>MLTDNSAHPDGIRGRRGHTEGAVELAHLAGLAPAAVLCELMNPDGSMARGADIDRFAAQHDLPVITMDDVLGMVNRS</sequence>
<comment type="function">
    <text evidence="1">Catalyzes the conversion of D-ribulose 5-phosphate to formate and 3,4-dihydroxy-2-butanone 4-phosphate.</text>
</comment>
<evidence type="ECO:0000313" key="8">
    <source>
        <dbReference type="Proteomes" id="UP001197028"/>
    </source>
</evidence>
<name>A0ABS5ZRH5_9PROT</name>
<evidence type="ECO:0000256" key="5">
    <source>
        <dbReference type="ARBA" id="ARBA00022619"/>
    </source>
</evidence>
<keyword evidence="5" id="KW-0686">Riboflavin biosynthesis</keyword>
<dbReference type="InterPro" id="IPR000422">
    <property type="entry name" value="DHBP_synthase_RibB"/>
</dbReference>